<keyword evidence="1" id="KW-0175">Coiled coil</keyword>
<feature type="coiled-coil region" evidence="1">
    <location>
        <begin position="37"/>
        <end position="71"/>
    </location>
</feature>
<evidence type="ECO:0008006" key="4">
    <source>
        <dbReference type="Google" id="ProtNLM"/>
    </source>
</evidence>
<accession>A0A7X2P5M8</accession>
<dbReference type="InterPro" id="IPR013321">
    <property type="entry name" value="Arc_rbn_hlx_hlx"/>
</dbReference>
<reference evidence="2 3" key="1">
    <citation type="submission" date="2019-08" db="EMBL/GenBank/DDBJ databases">
        <title>In-depth cultivation of the pig gut microbiome towards novel bacterial diversity and tailored functional studies.</title>
        <authorList>
            <person name="Wylensek D."/>
            <person name="Hitch T.C.A."/>
            <person name="Clavel T."/>
        </authorList>
    </citation>
    <scope>NUCLEOTIDE SEQUENCE [LARGE SCALE GENOMIC DNA]</scope>
    <source>
        <strain evidence="2 3">BSM-380-WT-5A</strain>
    </source>
</reference>
<name>A0A7X2P5M8_9FIRM</name>
<evidence type="ECO:0000256" key="1">
    <source>
        <dbReference type="SAM" id="Coils"/>
    </source>
</evidence>
<gene>
    <name evidence="2" type="ORF">FYJ57_14900</name>
</gene>
<proteinExistence type="predicted"/>
<sequence length="188" mass="22719">MTERDYAIKSFKEITLNAKRHTEQRMDLYYEKIKTLMSDYQDLILENQMVLEELEQECQDKINENMAYALQYIDVYDYRMHIGHLKKEMNNVILIYGLCDMVHRAMTLVKYFTPNFGEEYYDVLYGCYCRSRKAADVDIMIELGMSRATFYRKKKAALRYLGYYFFEIVVPQSANKRYKPSFQEYEEK</sequence>
<dbReference type="AlphaFoldDB" id="A0A7X2P5M8"/>
<dbReference type="GO" id="GO:0006355">
    <property type="term" value="P:regulation of DNA-templated transcription"/>
    <property type="evidence" value="ECO:0007669"/>
    <property type="project" value="InterPro"/>
</dbReference>
<dbReference type="Proteomes" id="UP000440513">
    <property type="component" value="Unassembled WGS sequence"/>
</dbReference>
<evidence type="ECO:0000313" key="2">
    <source>
        <dbReference type="EMBL" id="MST67948.1"/>
    </source>
</evidence>
<organism evidence="2 3">
    <name type="scientific">Oliverpabstia intestinalis</name>
    <dbReference type="NCBI Taxonomy" id="2606633"/>
    <lineage>
        <taxon>Bacteria</taxon>
        <taxon>Bacillati</taxon>
        <taxon>Bacillota</taxon>
        <taxon>Clostridia</taxon>
        <taxon>Lachnospirales</taxon>
        <taxon>Lachnospiraceae</taxon>
        <taxon>Oliverpabstia</taxon>
    </lineage>
</organism>
<dbReference type="Gene3D" id="1.10.1220.10">
    <property type="entry name" value="Met repressor-like"/>
    <property type="match status" value="1"/>
</dbReference>
<dbReference type="RefSeq" id="WP_154433244.1">
    <property type="nucleotide sequence ID" value="NZ_VUMS01000063.1"/>
</dbReference>
<comment type="caution">
    <text evidence="2">The sequence shown here is derived from an EMBL/GenBank/DDBJ whole genome shotgun (WGS) entry which is preliminary data.</text>
</comment>
<dbReference type="EMBL" id="VUMS01000063">
    <property type="protein sequence ID" value="MST67948.1"/>
    <property type="molecule type" value="Genomic_DNA"/>
</dbReference>
<keyword evidence="3" id="KW-1185">Reference proteome</keyword>
<protein>
    <recommendedName>
        <fullName evidence="4">Phage transcriptional regulator, ArpU family</fullName>
    </recommendedName>
</protein>
<evidence type="ECO:0000313" key="3">
    <source>
        <dbReference type="Proteomes" id="UP000440513"/>
    </source>
</evidence>